<dbReference type="InterPro" id="IPR002110">
    <property type="entry name" value="Ankyrin_rpt"/>
</dbReference>
<gene>
    <name evidence="3" type="ORF">FBZ89_104281</name>
</gene>
<protein>
    <submittedName>
        <fullName evidence="3">Uncharacterized protein</fullName>
    </submittedName>
</protein>
<evidence type="ECO:0000313" key="4">
    <source>
        <dbReference type="Proteomes" id="UP000319859"/>
    </source>
</evidence>
<dbReference type="OrthoDB" id="928522at2"/>
<reference evidence="3 4" key="1">
    <citation type="submission" date="2019-06" db="EMBL/GenBank/DDBJ databases">
        <title>Genomic Encyclopedia of Type Strains, Phase IV (KMG-V): Genome sequencing to study the core and pangenomes of soil and plant-associated prokaryotes.</title>
        <authorList>
            <person name="Whitman W."/>
        </authorList>
    </citation>
    <scope>NUCLEOTIDE SEQUENCE [LARGE SCALE GENOMIC DNA]</scope>
    <source>
        <strain evidence="3 4">BR 11880</strain>
    </source>
</reference>
<accession>A0A560FKA1</accession>
<dbReference type="InterPro" id="IPR036770">
    <property type="entry name" value="Ankyrin_rpt-contain_sf"/>
</dbReference>
<dbReference type="PANTHER" id="PTHR24198:SF165">
    <property type="entry name" value="ANKYRIN REPEAT-CONTAINING PROTEIN-RELATED"/>
    <property type="match status" value="1"/>
</dbReference>
<comment type="caution">
    <text evidence="3">The sequence shown here is derived from an EMBL/GenBank/DDBJ whole genome shotgun (WGS) entry which is preliminary data.</text>
</comment>
<dbReference type="RefSeq" id="WP_145749675.1">
    <property type="nucleotide sequence ID" value="NZ_VITN01000004.1"/>
</dbReference>
<dbReference type="SMART" id="SM00248">
    <property type="entry name" value="ANK"/>
    <property type="match status" value="5"/>
</dbReference>
<dbReference type="SUPFAM" id="SSF48403">
    <property type="entry name" value="Ankyrin repeat"/>
    <property type="match status" value="2"/>
</dbReference>
<dbReference type="AlphaFoldDB" id="A0A560FKA1"/>
<sequence>MAKPLPDHPHIDQLKRQAKELLASYRRGDADALGRFRAGLPAAHGKDDAALAALALRLHDAQSCVAREYGFPSWAELDAFVASRRANSSDRAEARLEWLRLVYPGDISGSMRRPRPAAALRLLAENPDLAAGAPILACAIGDVGRVRQAIVQDPTWVNHADGPLQLPPLVAVTHSSLARVPEVAGRLHACARALLEAGADPNQAVGNRWPPASVAQPSATERLSALYGAAGQNHDPILTALLLNAGANPNDGESLYHALESPACVELLLKAGAVVAGTNVLYRALDLDNLAVLRLLLAHGGDANEPARNRPISDWGSPLLWAIYRRRSAAHIAALLAAGADPAARLPDGTSAYTVALRFGLTEVADVLRQAGGGAALSLEDRFVAACAAGDEAAARAIQAQRPDLPASLSDRQRRLLPELAAQGGCDGAIAVMVRLGWPLAVQAGDWNATALNHAVFRGDAALTRFLLDHGARWTEQHGYGDDVSGTLSWATLNQPEDSGDWVACAQALLAHGMPVAQAPADGQGGVVIDGHRKWFSEEVTEVLLAAIT</sequence>
<organism evidence="3 4">
    <name type="scientific">Nitrospirillum amazonense</name>
    <dbReference type="NCBI Taxonomy" id="28077"/>
    <lineage>
        <taxon>Bacteria</taxon>
        <taxon>Pseudomonadati</taxon>
        <taxon>Pseudomonadota</taxon>
        <taxon>Alphaproteobacteria</taxon>
        <taxon>Rhodospirillales</taxon>
        <taxon>Azospirillaceae</taxon>
        <taxon>Nitrospirillum</taxon>
    </lineage>
</organism>
<evidence type="ECO:0000256" key="2">
    <source>
        <dbReference type="ARBA" id="ARBA00023043"/>
    </source>
</evidence>
<dbReference type="PANTHER" id="PTHR24198">
    <property type="entry name" value="ANKYRIN REPEAT AND PROTEIN KINASE DOMAIN-CONTAINING PROTEIN"/>
    <property type="match status" value="1"/>
</dbReference>
<name>A0A560FKA1_9PROT</name>
<keyword evidence="2" id="KW-0040">ANK repeat</keyword>
<dbReference type="EMBL" id="VITN01000004">
    <property type="protein sequence ID" value="TWB22033.1"/>
    <property type="molecule type" value="Genomic_DNA"/>
</dbReference>
<evidence type="ECO:0000256" key="1">
    <source>
        <dbReference type="ARBA" id="ARBA00022737"/>
    </source>
</evidence>
<evidence type="ECO:0000313" key="3">
    <source>
        <dbReference type="EMBL" id="TWB22033.1"/>
    </source>
</evidence>
<keyword evidence="1" id="KW-0677">Repeat</keyword>
<proteinExistence type="predicted"/>
<dbReference type="Gene3D" id="1.25.40.20">
    <property type="entry name" value="Ankyrin repeat-containing domain"/>
    <property type="match status" value="3"/>
</dbReference>
<dbReference type="Proteomes" id="UP000319859">
    <property type="component" value="Unassembled WGS sequence"/>
</dbReference>